<dbReference type="Gene3D" id="1.20.5.1930">
    <property type="match status" value="1"/>
</dbReference>
<keyword evidence="7" id="KW-1185">Reference proteome</keyword>
<dbReference type="Gene3D" id="2.60.40.10">
    <property type="entry name" value="Immunoglobulins"/>
    <property type="match status" value="1"/>
</dbReference>
<dbReference type="EMBL" id="PYLS01000001">
    <property type="protein sequence ID" value="PST85077.1"/>
    <property type="molecule type" value="Genomic_DNA"/>
</dbReference>
<keyword evidence="4" id="KW-1133">Transmembrane helix</keyword>
<dbReference type="CDD" id="cd16917">
    <property type="entry name" value="HATPase_UhpB-NarQ-NarX-like"/>
    <property type="match status" value="1"/>
</dbReference>
<dbReference type="InterPro" id="IPR013783">
    <property type="entry name" value="Ig-like_fold"/>
</dbReference>
<dbReference type="InterPro" id="IPR036890">
    <property type="entry name" value="HATPase_C_sf"/>
</dbReference>
<evidence type="ECO:0000256" key="1">
    <source>
        <dbReference type="ARBA" id="ARBA00022679"/>
    </source>
</evidence>
<evidence type="ECO:0000256" key="2">
    <source>
        <dbReference type="ARBA" id="ARBA00022777"/>
    </source>
</evidence>
<dbReference type="Gene3D" id="3.30.565.10">
    <property type="entry name" value="Histidine kinase-like ATPase, C-terminal domain"/>
    <property type="match status" value="1"/>
</dbReference>
<sequence length="982" mass="110293">MYLLCPVMLTRLPAKVFLISFYLLLAIGKQVPAQTYSFTNYNLKDGLPQSQVGVFYQDSRRLLWLGTFGGLSCFNGRTFTSYSKASGLLSNMVNCIVEDTTHRIIVGSDAGLSILDKGRISNLDLNEDVTALKKTGTGEVWGVAGGRIFRLINDKPVFVKPVYNASVTAMNTDQAGRLYAVCKGQGILRLSGTEWRPFYRFKAAEQGLIFRRILFDERRKHHFFLLSRKMIFHGSAAGVRPYAPLAATDSDFLSIGQDHHGRLWAGTQTGAYRVTAADSLVRFNGSNGFTDNLVYDIFRDAENNIWLSSFSQGIYKFEGDGYIRMNKVRGRDAEFPISAMATDSKGVLWVGTFNKGVFRYNGREIIPVNPSAFAQSSVYFVSADKKGRIWMSVHGRGLWMHDGFRLTQVMKPGREELTKSEFNSILHATDGGIWLGRGRELLYHKDGLQESVKGYNGFVSSLLELDRNRIALATTSGVYLLSDRKVRQRLPLNKMNVLAMRRYGSQLLLATLGDGLLSYDLTTGKVERYATTEGLSSNDIYSLEFDPQKRLWLGTGRGIEKLKFDPRSGRFNVLCDQANPLVIECDQGAILNYGGYMLIGTTAGVVACRTDQAENPGSRPGVHITRIALHSSGSAERDSLIYIPEPGEKPEFRSDHNHLSIRFEGVFLTNPASVRYQYMLVGSDDGFNQPVTNEEVEYSNLKPGHYVFRVRALAGGKASGIHEFAFYVVPAFYETWWFATSVALAAVLLIYAGLRLYFKRKERKRRQLESITRAEKQRIRTQTAEDFHDDIGNKLTRITVLSEILDQKLEPEDSERKELVRLIRQNAGLLYSGTKDILWALDPKSDNLLEILNHVADVGQELFAHTGIVFQMEGCNEQYRKVRLSMEVNRNLSLIFKEILNNILKHAAARHVRIRVVKTAQNTLNLETEDDGAGFDTRSAARGNGLRNIRVRCERIHSELSICSTPGKGTKITISTKIRVTN</sequence>
<keyword evidence="2" id="KW-0418">Kinase</keyword>
<keyword evidence="1" id="KW-0808">Transferase</keyword>
<evidence type="ECO:0000256" key="3">
    <source>
        <dbReference type="ARBA" id="ARBA00023012"/>
    </source>
</evidence>
<name>A0A2T3HRR9_9SPHI</name>
<feature type="transmembrane region" description="Helical" evidence="4">
    <location>
        <begin position="736"/>
        <end position="758"/>
    </location>
</feature>
<dbReference type="SUPFAM" id="SSF101898">
    <property type="entry name" value="NHL repeat"/>
    <property type="match status" value="1"/>
</dbReference>
<gene>
    <name evidence="6" type="ORF">C7T94_02900</name>
</gene>
<dbReference type="GO" id="GO:0000160">
    <property type="term" value="P:phosphorelay signal transduction system"/>
    <property type="evidence" value="ECO:0007669"/>
    <property type="project" value="UniProtKB-KW"/>
</dbReference>
<dbReference type="PANTHER" id="PTHR24421">
    <property type="entry name" value="NITRATE/NITRITE SENSOR PROTEIN NARX-RELATED"/>
    <property type="match status" value="1"/>
</dbReference>
<evidence type="ECO:0000259" key="5">
    <source>
        <dbReference type="PROSITE" id="PS50109"/>
    </source>
</evidence>
<dbReference type="Pfam" id="PF07495">
    <property type="entry name" value="Y_Y_Y"/>
    <property type="match status" value="1"/>
</dbReference>
<dbReference type="SUPFAM" id="SSF63829">
    <property type="entry name" value="Calcium-dependent phosphotriesterase"/>
    <property type="match status" value="1"/>
</dbReference>
<dbReference type="InterPro" id="IPR011041">
    <property type="entry name" value="Quinoprot_gluc/sorb_DH_b-prop"/>
</dbReference>
<keyword evidence="4" id="KW-0812">Transmembrane</keyword>
<dbReference type="OrthoDB" id="9809670at2"/>
<dbReference type="InterPro" id="IPR003594">
    <property type="entry name" value="HATPase_dom"/>
</dbReference>
<reference evidence="6 7" key="1">
    <citation type="submission" date="2018-03" db="EMBL/GenBank/DDBJ databases">
        <authorList>
            <person name="Keele B.F."/>
        </authorList>
    </citation>
    <scope>NUCLEOTIDE SEQUENCE [LARGE SCALE GENOMIC DNA]</scope>
    <source>
        <strain evidence="6 7">YL28-9</strain>
    </source>
</reference>
<dbReference type="Pfam" id="PF02518">
    <property type="entry name" value="HATPase_c"/>
    <property type="match status" value="1"/>
</dbReference>
<dbReference type="Gene3D" id="2.130.10.10">
    <property type="entry name" value="YVTN repeat-like/Quinoprotein amine dehydrogenase"/>
    <property type="match status" value="2"/>
</dbReference>
<dbReference type="SUPFAM" id="SSF55874">
    <property type="entry name" value="ATPase domain of HSP90 chaperone/DNA topoisomerase II/histidine kinase"/>
    <property type="match status" value="1"/>
</dbReference>
<dbReference type="Proteomes" id="UP000240912">
    <property type="component" value="Unassembled WGS sequence"/>
</dbReference>
<dbReference type="SUPFAM" id="SSF50952">
    <property type="entry name" value="Soluble quinoprotein glucose dehydrogenase"/>
    <property type="match status" value="1"/>
</dbReference>
<dbReference type="GO" id="GO:0016301">
    <property type="term" value="F:kinase activity"/>
    <property type="evidence" value="ECO:0007669"/>
    <property type="project" value="UniProtKB-KW"/>
</dbReference>
<accession>A0A2T3HRR9</accession>
<dbReference type="InterPro" id="IPR011123">
    <property type="entry name" value="Y_Y_Y"/>
</dbReference>
<dbReference type="InterPro" id="IPR011110">
    <property type="entry name" value="Reg_prop"/>
</dbReference>
<organism evidence="6 7">
    <name type="scientific">Pedobacter yulinensis</name>
    <dbReference type="NCBI Taxonomy" id="2126353"/>
    <lineage>
        <taxon>Bacteria</taxon>
        <taxon>Pseudomonadati</taxon>
        <taxon>Bacteroidota</taxon>
        <taxon>Sphingobacteriia</taxon>
        <taxon>Sphingobacteriales</taxon>
        <taxon>Sphingobacteriaceae</taxon>
        <taxon>Pedobacter</taxon>
    </lineage>
</organism>
<keyword evidence="3" id="KW-0902">Two-component regulatory system</keyword>
<dbReference type="PROSITE" id="PS50109">
    <property type="entry name" value="HIS_KIN"/>
    <property type="match status" value="1"/>
</dbReference>
<proteinExistence type="predicted"/>
<keyword evidence="4" id="KW-0472">Membrane</keyword>
<protein>
    <recommendedName>
        <fullName evidence="5">Histidine kinase domain-containing protein</fullName>
    </recommendedName>
</protein>
<dbReference type="Pfam" id="PF07494">
    <property type="entry name" value="Reg_prop"/>
    <property type="match status" value="1"/>
</dbReference>
<dbReference type="AlphaFoldDB" id="A0A2T3HRR9"/>
<dbReference type="InterPro" id="IPR050482">
    <property type="entry name" value="Sensor_HK_TwoCompSys"/>
</dbReference>
<evidence type="ECO:0000256" key="4">
    <source>
        <dbReference type="SAM" id="Phobius"/>
    </source>
</evidence>
<dbReference type="InterPro" id="IPR005467">
    <property type="entry name" value="His_kinase_dom"/>
</dbReference>
<comment type="caution">
    <text evidence="6">The sequence shown here is derived from an EMBL/GenBank/DDBJ whole genome shotgun (WGS) entry which is preliminary data.</text>
</comment>
<evidence type="ECO:0000313" key="6">
    <source>
        <dbReference type="EMBL" id="PST85077.1"/>
    </source>
</evidence>
<dbReference type="InterPro" id="IPR015943">
    <property type="entry name" value="WD40/YVTN_repeat-like_dom_sf"/>
</dbReference>
<feature type="domain" description="Histidine kinase" evidence="5">
    <location>
        <begin position="786"/>
        <end position="980"/>
    </location>
</feature>
<evidence type="ECO:0000313" key="7">
    <source>
        <dbReference type="Proteomes" id="UP000240912"/>
    </source>
</evidence>